<keyword evidence="2" id="KW-0732">Signal</keyword>
<gene>
    <name evidence="3" type="primary">DMP1</name>
</gene>
<proteinExistence type="predicted"/>
<feature type="compositionally biased region" description="Low complexity" evidence="1">
    <location>
        <begin position="46"/>
        <end position="65"/>
    </location>
</feature>
<dbReference type="EMBL" id="AC093895">
    <property type="status" value="NOT_ANNOTATED_CDS"/>
    <property type="molecule type" value="Genomic_DNA"/>
</dbReference>
<evidence type="ECO:0000256" key="1">
    <source>
        <dbReference type="SAM" id="MobiDB-lite"/>
    </source>
</evidence>
<evidence type="ECO:0000313" key="3">
    <source>
        <dbReference type="Ensembl" id="ENSP00000507436.1"/>
    </source>
</evidence>
<dbReference type="PANTHER" id="PTHR23400">
    <property type="entry name" value="DENTIN MATRIX ACIDIC PHOSPHOPROTEIN 1"/>
    <property type="match status" value="1"/>
</dbReference>
<organism evidence="3 4">
    <name type="scientific">Homo sapiens</name>
    <name type="common">Human</name>
    <dbReference type="NCBI Taxonomy" id="9606"/>
    <lineage>
        <taxon>Eukaryota</taxon>
        <taxon>Metazoa</taxon>
        <taxon>Chordata</taxon>
        <taxon>Craniata</taxon>
        <taxon>Vertebrata</taxon>
        <taxon>Euteleostomi</taxon>
        <taxon>Mammalia</taxon>
        <taxon>Eutheria</taxon>
        <taxon>Euarchontoglires</taxon>
        <taxon>Primates</taxon>
        <taxon>Haplorrhini</taxon>
        <taxon>Catarrhini</taxon>
        <taxon>Hominidae</taxon>
        <taxon>Homo</taxon>
    </lineage>
</organism>
<dbReference type="PROSITE" id="PS51257">
    <property type="entry name" value="PROKAR_LIPOPROTEIN"/>
    <property type="match status" value="1"/>
</dbReference>
<evidence type="ECO:0000313" key="4">
    <source>
        <dbReference type="Proteomes" id="UP000005640"/>
    </source>
</evidence>
<feature type="signal peptide" evidence="2">
    <location>
        <begin position="1"/>
        <end position="16"/>
    </location>
</feature>
<dbReference type="OpenTargets" id="ENSG00000152592"/>
<reference evidence="3 4" key="3">
    <citation type="journal article" date="2005" name="Nature">
        <title>Generation and annotation of the DNA sequences of human chromosomes 2 and 4.</title>
        <authorList>
            <person name="Hillier L.W."/>
            <person name="Graves T.A."/>
            <person name="Fulton R.S."/>
            <person name="Fulton L.A."/>
            <person name="Pepin K.H."/>
            <person name="Minx P."/>
            <person name="Wagner-McPherson C."/>
            <person name="Layman D."/>
            <person name="Wylie K."/>
            <person name="Sekhon M."/>
            <person name="Becker M.C."/>
            <person name="Fewell G.A."/>
            <person name="Delehaunty K.D."/>
            <person name="Miner T.L."/>
            <person name="Nash W.E."/>
            <person name="Kremitzki C."/>
            <person name="Oddy L."/>
            <person name="Du H."/>
            <person name="Sun H."/>
            <person name="Bradshaw-Cordum H."/>
            <person name="Ali J."/>
            <person name="Carter J."/>
            <person name="Cordes M."/>
            <person name="Harris A."/>
            <person name="Isak A."/>
            <person name="van Brunt A."/>
            <person name="Nguyen C."/>
            <person name="Du F."/>
            <person name="Courtney L."/>
            <person name="Kalicki J."/>
            <person name="Ozersky P."/>
            <person name="Abbott S."/>
            <person name="Armstrong J."/>
            <person name="Belter E.A."/>
            <person name="Caruso L."/>
            <person name="Cedroni M."/>
            <person name="Cotton M."/>
            <person name="Davidson T."/>
            <person name="Desai A."/>
            <person name="Elliott G."/>
            <person name="Erb T."/>
            <person name="Fronick C."/>
            <person name="Gaige T."/>
            <person name="Haakenson W."/>
            <person name="Haglund K."/>
            <person name="Holmes A."/>
            <person name="Harkins R."/>
            <person name="Kim K."/>
            <person name="Kruchowski S.S."/>
            <person name="Strong C.M."/>
            <person name="Grewal N."/>
            <person name="Goyea E."/>
            <person name="Hou S."/>
            <person name="Levy A."/>
            <person name="Martinka S."/>
            <person name="Mead K."/>
            <person name="McLellan M.D."/>
            <person name="Meyer R."/>
            <person name="Randall-Maher J."/>
            <person name="Tomlinson C."/>
            <person name="Dauphin-Kohlberg S."/>
            <person name="Kozlowicz-Reilly A."/>
            <person name="Shah N."/>
            <person name="Swearengen-Shahid S."/>
            <person name="Snider J."/>
            <person name="Strong J.T."/>
            <person name="Thompson J."/>
            <person name="Yoakum M."/>
            <person name="Leonard S."/>
            <person name="Pearman C."/>
            <person name="Trani L."/>
            <person name="Radionenko M."/>
            <person name="Waligorski J.E."/>
            <person name="Wang C."/>
            <person name="Rock S.M."/>
            <person name="Tin-Wollam A.M."/>
            <person name="Maupin R."/>
            <person name="Latreille P."/>
            <person name="Wendl M.C."/>
            <person name="Yang S.P."/>
            <person name="Pohl C."/>
            <person name="Wallis J.W."/>
            <person name="Spieth J."/>
            <person name="Bieri T.A."/>
            <person name="Berkowicz N."/>
            <person name="Nelson J.O."/>
            <person name="Osborne J."/>
            <person name="Ding L."/>
            <person name="Meyer R."/>
            <person name="Sabo A."/>
            <person name="Shotland Y."/>
            <person name="Sinha P."/>
            <person name="Wohldmann P.E."/>
            <person name="Cook L.L."/>
            <person name="Hickenbotham M.T."/>
            <person name="Eldred J."/>
            <person name="Williams D."/>
            <person name="Jones T.A."/>
            <person name="She X."/>
            <person name="Ciccarelli F.D."/>
            <person name="Izaurralde E."/>
            <person name="Taylor J."/>
            <person name="Schmutz J."/>
            <person name="Myers R.M."/>
            <person name="Cox D.R."/>
            <person name="Huang X."/>
            <person name="McPherson J.D."/>
            <person name="Mardis E.R."/>
            <person name="Clifton S.W."/>
            <person name="Warren W.C."/>
            <person name="Chinwalla A.T."/>
            <person name="Eddy S.R."/>
            <person name="Marra M.A."/>
            <person name="Ovcharenko I."/>
            <person name="Furey T.S."/>
            <person name="Miller W."/>
            <person name="Eichler E.E."/>
            <person name="Bork P."/>
            <person name="Suyama M."/>
            <person name="Torrents D."/>
            <person name="Waterston R.H."/>
            <person name="Wilson R.K."/>
        </authorList>
    </citation>
    <scope>NUCLEOTIDE SEQUENCE [LARGE SCALE GENOMIC DNA]</scope>
</reference>
<reference evidence="3" key="5">
    <citation type="submission" date="2025-09" db="UniProtKB">
        <authorList>
            <consortium name="Ensembl"/>
        </authorList>
    </citation>
    <scope>IDENTIFICATION</scope>
</reference>
<evidence type="ECO:0000256" key="2">
    <source>
        <dbReference type="SAM" id="SignalP"/>
    </source>
</evidence>
<feature type="region of interest" description="Disordered" evidence="1">
    <location>
        <begin position="24"/>
        <end position="65"/>
    </location>
</feature>
<dbReference type="Proteomes" id="UP000005640">
    <property type="component" value="Chromosome 4"/>
</dbReference>
<reference evidence="3" key="4">
    <citation type="submission" date="2025-08" db="UniProtKB">
        <authorList>
            <consortium name="Ensembl"/>
        </authorList>
    </citation>
    <scope>IDENTIFICATION</scope>
</reference>
<dbReference type="Ensembl" id="ENST00000682752.1">
    <property type="protein sequence ID" value="ENSP00000507436.1"/>
    <property type="gene ID" value="ENSG00000152592.15"/>
</dbReference>
<dbReference type="InterPro" id="IPR009889">
    <property type="entry name" value="DMP1"/>
</dbReference>
<accession>A0A804HJB8</accession>
<dbReference type="Bgee" id="ENSG00000152592">
    <property type="expression patterns" value="Expressed in periodontal ligament and 37 other cell types or tissues"/>
</dbReference>
<feature type="chain" id="PRO_5032632537" evidence="2">
    <location>
        <begin position="17"/>
        <end position="65"/>
    </location>
</feature>
<dbReference type="GO" id="GO:0030198">
    <property type="term" value="P:extracellular matrix organization"/>
    <property type="evidence" value="ECO:0007669"/>
    <property type="project" value="InterPro"/>
</dbReference>
<sequence>MKISILLMFLWGLSCALPVTRYQNNESEDSEEWKGHLAQAPTPPLESSESSEGSKVSSEEQGSPL</sequence>
<dbReference type="PANTHER" id="PTHR23400:SF0">
    <property type="entry name" value="DENTIN MATRIX ACIDIC PHOSPHOPROTEIN 1"/>
    <property type="match status" value="1"/>
</dbReference>
<dbReference type="HGNC" id="HGNC:2932">
    <property type="gene designation" value="DMP1"/>
</dbReference>
<reference evidence="3 4" key="1">
    <citation type="journal article" date="2001" name="Nature">
        <title>Initial sequencing and analysis of the human genome.</title>
        <authorList>
            <consortium name="International Human Genome Sequencing Consortium"/>
            <person name="Lander E.S."/>
            <person name="Linton L.M."/>
            <person name="Birren B."/>
            <person name="Nusbaum C."/>
            <person name="Zody M.C."/>
            <person name="Baldwin J."/>
            <person name="Devon K."/>
            <person name="Dewar K."/>
            <person name="Doyle M."/>
            <person name="FitzHugh W."/>
            <person name="Funke R."/>
            <person name="Gage D."/>
            <person name="Harris K."/>
            <person name="Heaford A."/>
            <person name="Howland J."/>
            <person name="Kann L."/>
            <person name="Lehoczky J."/>
            <person name="LeVine R."/>
            <person name="McEwan P."/>
            <person name="McKernan K."/>
            <person name="Meldrim J."/>
            <person name="Mesirov J.P."/>
            <person name="Miranda C."/>
            <person name="Morris W."/>
            <person name="Naylor J."/>
            <person name="Raymond C."/>
            <person name="Rosetti M."/>
            <person name="Santos R."/>
            <person name="Sheridan A."/>
            <person name="Sougnez C."/>
            <person name="Stange-Thomann N."/>
            <person name="Stojanovic N."/>
            <person name="Subramanian A."/>
            <person name="Wyman D."/>
            <person name="Rogers J."/>
            <person name="Sulston J."/>
            <person name="Ainscough R."/>
            <person name="Beck S."/>
            <person name="Bentley D."/>
            <person name="Burton J."/>
            <person name="Clee C."/>
            <person name="Carter N."/>
            <person name="Coulson A."/>
            <person name="Deadman R."/>
            <person name="Deloukas P."/>
            <person name="Dunham A."/>
            <person name="Dunham I."/>
            <person name="Durbin R."/>
            <person name="French L."/>
            <person name="Grafham D."/>
            <person name="Gregory S."/>
            <person name="Hubbard T."/>
            <person name="Humphray S."/>
            <person name="Hunt A."/>
            <person name="Jones M."/>
            <person name="Lloyd C."/>
            <person name="McMurray A."/>
            <person name="Matthews L."/>
            <person name="Mercer S."/>
            <person name="Milne S."/>
            <person name="Mullikin J.C."/>
            <person name="Mungall A."/>
            <person name="Plumb R."/>
            <person name="Ross M."/>
            <person name="Shownkeen R."/>
            <person name="Sims S."/>
            <person name="Waterston R.H."/>
            <person name="Wilson R.K."/>
            <person name="Hillier L.W."/>
            <person name="McPherson J.D."/>
            <person name="Marra M.A."/>
            <person name="Mardis E.R."/>
            <person name="Fulton L.A."/>
            <person name="Chinwalla A.T."/>
            <person name="Pepin K.H."/>
            <person name="Gish W.R."/>
            <person name="Chissoe S.L."/>
            <person name="Wendl M.C."/>
            <person name="Delehaunty K.D."/>
            <person name="Miner T.L."/>
            <person name="Delehaunty A."/>
            <person name="Kramer J.B."/>
            <person name="Cook L.L."/>
            <person name="Fulton R.S."/>
            <person name="Johnson D.L."/>
            <person name="Minx P.J."/>
            <person name="Clifton S.W."/>
            <person name="Hawkins T."/>
            <person name="Branscomb E."/>
            <person name="Predki P."/>
            <person name="Richardson P."/>
            <person name="Wenning S."/>
            <person name="Slezak T."/>
            <person name="Doggett N."/>
            <person name="Cheng J.F."/>
            <person name="Olsen A."/>
            <person name="Lucas S."/>
            <person name="Elkin C."/>
            <person name="Uberbacher E."/>
            <person name="Frazier M."/>
            <person name="Gibbs R.A."/>
            <person name="Muzny D.M."/>
            <person name="Scherer S.E."/>
            <person name="Bouck J.B."/>
            <person name="Sodergren E.J."/>
            <person name="Worley K.C."/>
            <person name="Rives C.M."/>
            <person name="Gorrell J.H."/>
            <person name="Metzker M.L."/>
            <person name="Naylor S.L."/>
            <person name="Kucherlapati R.S."/>
            <person name="Nelson D.L."/>
            <person name="Weinstock G.M."/>
            <person name="Sakaki Y."/>
            <person name="Fujiyama A."/>
            <person name="Hattori M."/>
            <person name="Yada T."/>
            <person name="Toyoda A."/>
            <person name="Itoh T."/>
            <person name="Kawagoe C."/>
            <person name="Watanabe H."/>
            <person name="Totoki Y."/>
            <person name="Taylor T."/>
            <person name="Weissenbach J."/>
            <person name="Heilig R."/>
            <person name="Saurin W."/>
            <person name="Artiguenave F."/>
            <person name="Brottier P."/>
            <person name="Bruls T."/>
            <person name="Pelletier E."/>
            <person name="Robert C."/>
            <person name="Wincker P."/>
            <person name="Smith D.R."/>
            <person name="Doucette-Stamm L."/>
            <person name="Rubenfield M."/>
            <person name="Weinstock K."/>
            <person name="Lee H.M."/>
            <person name="Dubois J."/>
            <person name="Rosenthal A."/>
            <person name="Platzer M."/>
            <person name="Nyakatura G."/>
            <person name="Taudien S."/>
            <person name="Rump A."/>
            <person name="Yang H."/>
            <person name="Yu J."/>
            <person name="Wang J."/>
            <person name="Huang G."/>
            <person name="Gu J."/>
            <person name="Hood L."/>
            <person name="Rowen L."/>
            <person name="Madan A."/>
            <person name="Qin S."/>
            <person name="Davis R.W."/>
            <person name="Federspiel N.A."/>
            <person name="Abola A.P."/>
            <person name="Proctor M.J."/>
            <person name="Myers R.M."/>
            <person name="Schmutz J."/>
            <person name="Dickson M."/>
            <person name="Grimwood J."/>
            <person name="Cox D.R."/>
            <person name="Olson M.V."/>
            <person name="Kaul R."/>
            <person name="Raymond C."/>
            <person name="Shimizu N."/>
            <person name="Kawasaki K."/>
            <person name="Minoshima S."/>
            <person name="Evans G.A."/>
            <person name="Athanasiou M."/>
            <person name="Schultz R."/>
            <person name="Roe B.A."/>
            <person name="Chen F."/>
            <person name="Pan H."/>
            <person name="Ramser J."/>
            <person name="Lehrach H."/>
            <person name="Reinhardt R."/>
            <person name="McCombie W.R."/>
            <person name="de la Bastide M."/>
            <person name="Dedhia N."/>
            <person name="Blocker H."/>
            <person name="Hornischer K."/>
            <person name="Nordsiek G."/>
            <person name="Agarwala R."/>
            <person name="Aravind L."/>
            <person name="Bailey J.A."/>
            <person name="Bateman A."/>
            <person name="Batzoglou S."/>
            <person name="Birney E."/>
            <person name="Bork P."/>
            <person name="Brown D.G."/>
            <person name="Burge C.B."/>
            <person name="Cerutti L."/>
            <person name="Chen H.C."/>
            <person name="Church D."/>
            <person name="Clamp M."/>
            <person name="Copley R.R."/>
            <person name="Doerks T."/>
            <person name="Eddy S.R."/>
            <person name="Eichler E.E."/>
            <person name="Furey T.S."/>
            <person name="Galagan J."/>
            <person name="Gilbert J.G."/>
            <person name="Harmon C."/>
            <person name="Hayashizaki Y."/>
            <person name="Haussler D."/>
            <person name="Hermjakob H."/>
            <person name="Hokamp K."/>
            <person name="Jang W."/>
            <person name="Johnson L.S."/>
            <person name="Jones T.A."/>
            <person name="Kasif S."/>
            <person name="Kaspryzk A."/>
            <person name="Kennedy S."/>
            <person name="Kent W.J."/>
            <person name="Kitts P."/>
            <person name="Koonin E.V."/>
            <person name="Korf I."/>
            <person name="Kulp D."/>
            <person name="Lancet D."/>
            <person name="Lowe T.M."/>
            <person name="McLysaght A."/>
            <person name="Mikkelsen T."/>
            <person name="Moran J.V."/>
            <person name="Mulder N."/>
            <person name="Pollara V.J."/>
            <person name="Ponting C.P."/>
            <person name="Schuler G."/>
            <person name="Schultz J."/>
            <person name="Slater G."/>
            <person name="Smit A.F."/>
            <person name="Stupka E."/>
            <person name="Szustakowski J."/>
            <person name="Thierry-Mieg D."/>
            <person name="Thierry-Mieg J."/>
            <person name="Wagner L."/>
            <person name="Wallis J."/>
            <person name="Wheeler R."/>
            <person name="Williams A."/>
            <person name="Wolf Y.I."/>
            <person name="Wolfe K.H."/>
            <person name="Yang S.P."/>
            <person name="Yeh R.F."/>
            <person name="Collins F."/>
            <person name="Guyer M.S."/>
            <person name="Peterson J."/>
            <person name="Felsenfeld A."/>
            <person name="Wetterstrand K.A."/>
            <person name="Patrinos A."/>
            <person name="Morgan M.J."/>
            <person name="de Jong P."/>
            <person name="Catanese J.J."/>
            <person name="Osoegawa K."/>
            <person name="Shizuya H."/>
            <person name="Choi S."/>
            <person name="Chen Y.J."/>
        </authorList>
    </citation>
    <scope>NUCLEOTIDE SEQUENCE [LARGE SCALE GENOMIC DNA]</scope>
</reference>
<name>A0A804HJB8_HUMAN</name>
<dbReference type="GeneTree" id="ENSGT00730000111375"/>
<keyword evidence="4" id="KW-1185">Reference proteome</keyword>
<dbReference type="GO" id="GO:0001503">
    <property type="term" value="P:ossification"/>
    <property type="evidence" value="ECO:0007669"/>
    <property type="project" value="InterPro"/>
</dbReference>
<protein>
    <submittedName>
        <fullName evidence="3">Dentin matrix acidic phosphoprotein 1</fullName>
    </submittedName>
</protein>
<reference evidence="3 4" key="2">
    <citation type="journal article" date="2004" name="Nature">
        <title>Finishing the euchromatic sequence of the human genome.</title>
        <authorList>
            <consortium name="International Human Genome Sequencing Consortium"/>
        </authorList>
    </citation>
    <scope>NUCLEOTIDE SEQUENCE [LARGE SCALE GENOMIC DNA]</scope>
</reference>
<dbReference type="Pfam" id="PF07263">
    <property type="entry name" value="DMP1"/>
    <property type="match status" value="1"/>
</dbReference>
<dbReference type="AlphaFoldDB" id="A0A804HJB8"/>
<dbReference type="OrthoDB" id="9048789at2759"/>